<name>A0A8J2RJG3_9CRUS</name>
<sequence length="111" mass="13014">MKESNLSARPNYTHVSDDNLKVYMAGVLNKNPRFGLQMFKGYLVSQNVLLKQERLRSCYQDVRISENAPMNYWIHQRVSILYLLLNLMSKSLEARKMYPSKNRSLRITSKA</sequence>
<reference evidence="1" key="1">
    <citation type="submission" date="2021-11" db="EMBL/GenBank/DDBJ databases">
        <authorList>
            <person name="Schell T."/>
        </authorList>
    </citation>
    <scope>NUCLEOTIDE SEQUENCE</scope>
    <source>
        <strain evidence="1">M5</strain>
    </source>
</reference>
<dbReference type="AlphaFoldDB" id="A0A8J2RJG3"/>
<keyword evidence="2" id="KW-1185">Reference proteome</keyword>
<dbReference type="Proteomes" id="UP000789390">
    <property type="component" value="Unassembled WGS sequence"/>
</dbReference>
<gene>
    <name evidence="1" type="ORF">DGAL_LOCUS6275</name>
</gene>
<dbReference type="EMBL" id="CAKKLH010000112">
    <property type="protein sequence ID" value="CAH0103692.1"/>
    <property type="molecule type" value="Genomic_DNA"/>
</dbReference>
<proteinExistence type="predicted"/>
<evidence type="ECO:0000313" key="1">
    <source>
        <dbReference type="EMBL" id="CAH0103692.1"/>
    </source>
</evidence>
<accession>A0A8J2RJG3</accession>
<protein>
    <submittedName>
        <fullName evidence="1">Uncharacterized protein</fullName>
    </submittedName>
</protein>
<evidence type="ECO:0000313" key="2">
    <source>
        <dbReference type="Proteomes" id="UP000789390"/>
    </source>
</evidence>
<comment type="caution">
    <text evidence="1">The sequence shown here is derived from an EMBL/GenBank/DDBJ whole genome shotgun (WGS) entry which is preliminary data.</text>
</comment>
<organism evidence="1 2">
    <name type="scientific">Daphnia galeata</name>
    <dbReference type="NCBI Taxonomy" id="27404"/>
    <lineage>
        <taxon>Eukaryota</taxon>
        <taxon>Metazoa</taxon>
        <taxon>Ecdysozoa</taxon>
        <taxon>Arthropoda</taxon>
        <taxon>Crustacea</taxon>
        <taxon>Branchiopoda</taxon>
        <taxon>Diplostraca</taxon>
        <taxon>Cladocera</taxon>
        <taxon>Anomopoda</taxon>
        <taxon>Daphniidae</taxon>
        <taxon>Daphnia</taxon>
    </lineage>
</organism>